<name>A0A976ILW4_BRELC</name>
<evidence type="ECO:0000313" key="3">
    <source>
        <dbReference type="Proteomes" id="UP000294530"/>
    </source>
</evidence>
<dbReference type="GeneID" id="94344947"/>
<gene>
    <name evidence="2" type="ORF">CCR75_001171</name>
</gene>
<dbReference type="OrthoDB" id="165628at2759"/>
<dbReference type="KEGG" id="blac:94344947"/>
<accession>A0A976ILW4</accession>
<dbReference type="RefSeq" id="XP_067823694.1">
    <property type="nucleotide sequence ID" value="XM_067959276.1"/>
</dbReference>
<proteinExistence type="predicted"/>
<feature type="region of interest" description="Disordered" evidence="1">
    <location>
        <begin position="46"/>
        <end position="77"/>
    </location>
</feature>
<evidence type="ECO:0000256" key="1">
    <source>
        <dbReference type="SAM" id="MobiDB-lite"/>
    </source>
</evidence>
<dbReference type="AlphaFoldDB" id="A0A976ILW4"/>
<comment type="caution">
    <text evidence="2">The sequence shown here is derived from an EMBL/GenBank/DDBJ whole genome shotgun (WGS) entry which is preliminary data.</text>
</comment>
<evidence type="ECO:0000313" key="2">
    <source>
        <dbReference type="EMBL" id="TDH74196.1"/>
    </source>
</evidence>
<reference evidence="2 3" key="1">
    <citation type="journal article" date="2021" name="Genome Biol.">
        <title>AFLAP: assembly-free linkage analysis pipeline using k-mers from genome sequencing data.</title>
        <authorList>
            <person name="Fletcher K."/>
            <person name="Zhang L."/>
            <person name="Gil J."/>
            <person name="Han R."/>
            <person name="Cavanaugh K."/>
            <person name="Michelmore R."/>
        </authorList>
    </citation>
    <scope>NUCLEOTIDE SEQUENCE [LARGE SCALE GENOMIC DNA]</scope>
    <source>
        <strain evidence="2 3">SF5</strain>
    </source>
</reference>
<protein>
    <submittedName>
        <fullName evidence="2">Uncharacterized protein</fullName>
    </submittedName>
</protein>
<organism evidence="2 3">
    <name type="scientific">Bremia lactucae</name>
    <name type="common">Lettuce downy mildew</name>
    <dbReference type="NCBI Taxonomy" id="4779"/>
    <lineage>
        <taxon>Eukaryota</taxon>
        <taxon>Sar</taxon>
        <taxon>Stramenopiles</taxon>
        <taxon>Oomycota</taxon>
        <taxon>Peronosporomycetes</taxon>
        <taxon>Peronosporales</taxon>
        <taxon>Peronosporaceae</taxon>
        <taxon>Bremia</taxon>
    </lineage>
</organism>
<dbReference type="EMBL" id="SHOA02000023">
    <property type="protein sequence ID" value="TDH74196.1"/>
    <property type="molecule type" value="Genomic_DNA"/>
</dbReference>
<feature type="compositionally biased region" description="Polar residues" evidence="1">
    <location>
        <begin position="51"/>
        <end position="63"/>
    </location>
</feature>
<sequence>MIWRHKVKVTRSLKLDERQVNGIYGTEIVSVPKINHVRKDDVDVVRPETVHGQNQTPRTTDNDPMQPAEDATASVDM</sequence>
<dbReference type="Proteomes" id="UP000294530">
    <property type="component" value="Unassembled WGS sequence"/>
</dbReference>
<keyword evidence="3" id="KW-1185">Reference proteome</keyword>